<comment type="subunit">
    <text evidence="6">In the presence of PdxS, forms a dodecamer of heterodimers. Only shows activity in the heterodimer.</text>
</comment>
<feature type="binding site" evidence="6">
    <location>
        <position position="105"/>
    </location>
    <ligand>
        <name>L-glutamine</name>
        <dbReference type="ChEBI" id="CHEBI:58359"/>
    </ligand>
</feature>
<dbReference type="PROSITE" id="PS01236">
    <property type="entry name" value="PDXT_SNO_1"/>
    <property type="match status" value="1"/>
</dbReference>
<name>A0ABM6U0U8_FUSVA</name>
<keyword evidence="4 6" id="KW-0456">Lyase</keyword>
<dbReference type="CDD" id="cd01749">
    <property type="entry name" value="GATase1_PB"/>
    <property type="match status" value="1"/>
</dbReference>
<dbReference type="PIRSF" id="PIRSF005639">
    <property type="entry name" value="Glut_amidoT_SNO"/>
    <property type="match status" value="1"/>
</dbReference>
<dbReference type="Pfam" id="PF01174">
    <property type="entry name" value="SNO"/>
    <property type="match status" value="1"/>
</dbReference>
<dbReference type="PANTHER" id="PTHR31559:SF0">
    <property type="entry name" value="PYRIDOXAL 5'-PHOSPHATE SYNTHASE SUBUNIT SNO1-RELATED"/>
    <property type="match status" value="1"/>
</dbReference>
<dbReference type="Gene3D" id="3.40.50.880">
    <property type="match status" value="1"/>
</dbReference>
<feature type="binding site" evidence="6">
    <location>
        <begin position="133"/>
        <end position="134"/>
    </location>
    <ligand>
        <name>L-glutamine</name>
        <dbReference type="ChEBI" id="CHEBI:58359"/>
    </ligand>
</feature>
<dbReference type="Proteomes" id="UP000241238">
    <property type="component" value="Chromosome"/>
</dbReference>
<dbReference type="InterPro" id="IPR002161">
    <property type="entry name" value="PdxT/SNO"/>
</dbReference>
<feature type="active site" description="Charge relay system" evidence="6">
    <location>
        <position position="171"/>
    </location>
</feature>
<evidence type="ECO:0000256" key="2">
    <source>
        <dbReference type="ARBA" id="ARBA00022801"/>
    </source>
</evidence>
<evidence type="ECO:0000256" key="3">
    <source>
        <dbReference type="ARBA" id="ARBA00022962"/>
    </source>
</evidence>
<dbReference type="GeneID" id="77466597"/>
<dbReference type="PROSITE" id="PS51274">
    <property type="entry name" value="GATASE_COBBQ"/>
    <property type="match status" value="1"/>
</dbReference>
<feature type="binding site" evidence="6">
    <location>
        <begin position="46"/>
        <end position="48"/>
    </location>
    <ligand>
        <name>L-glutamine</name>
        <dbReference type="ChEBI" id="CHEBI:58359"/>
    </ligand>
</feature>
<dbReference type="EC" id="4.3.3.6" evidence="6"/>
<dbReference type="NCBIfam" id="TIGR03800">
    <property type="entry name" value="PLP_synth_Pdx2"/>
    <property type="match status" value="1"/>
</dbReference>
<evidence type="ECO:0000256" key="5">
    <source>
        <dbReference type="ARBA" id="ARBA00049534"/>
    </source>
</evidence>
<comment type="pathway">
    <text evidence="6">Cofactor biosynthesis; pyridoxal 5'-phosphate biosynthesis.</text>
</comment>
<comment type="similarity">
    <text evidence="1 6">Belongs to the glutaminase PdxT/SNO family.</text>
</comment>
<evidence type="ECO:0000313" key="8">
    <source>
        <dbReference type="Proteomes" id="UP000241238"/>
    </source>
</evidence>
<comment type="catalytic activity">
    <reaction evidence="5 6">
        <text>L-glutamine + H2O = L-glutamate + NH4(+)</text>
        <dbReference type="Rhea" id="RHEA:15889"/>
        <dbReference type="ChEBI" id="CHEBI:15377"/>
        <dbReference type="ChEBI" id="CHEBI:28938"/>
        <dbReference type="ChEBI" id="CHEBI:29985"/>
        <dbReference type="ChEBI" id="CHEBI:58359"/>
        <dbReference type="EC" id="3.5.1.2"/>
    </reaction>
</comment>
<dbReference type="EMBL" id="CP028103">
    <property type="protein sequence ID" value="AVQ29915.1"/>
    <property type="molecule type" value="Genomic_DNA"/>
</dbReference>
<accession>A0ABM6U0U8</accession>
<dbReference type="PANTHER" id="PTHR31559">
    <property type="entry name" value="PYRIDOXAL 5'-PHOSPHATE SYNTHASE SUBUNIT SNO"/>
    <property type="match status" value="1"/>
</dbReference>
<keyword evidence="2 6" id="KW-0378">Hydrolase</keyword>
<dbReference type="PROSITE" id="PS51273">
    <property type="entry name" value="GATASE_TYPE_1"/>
    <property type="match status" value="1"/>
</dbReference>
<dbReference type="SUPFAM" id="SSF52317">
    <property type="entry name" value="Class I glutamine amidotransferase-like"/>
    <property type="match status" value="1"/>
</dbReference>
<evidence type="ECO:0000256" key="6">
    <source>
        <dbReference type="HAMAP-Rule" id="MF_01615"/>
    </source>
</evidence>
<organism evidence="7 8">
    <name type="scientific">Fusobacterium varium ATCC 27725</name>
    <dbReference type="NCBI Taxonomy" id="469618"/>
    <lineage>
        <taxon>Bacteria</taxon>
        <taxon>Fusobacteriati</taxon>
        <taxon>Fusobacteriota</taxon>
        <taxon>Fusobacteriia</taxon>
        <taxon>Fusobacteriales</taxon>
        <taxon>Fusobacteriaceae</taxon>
        <taxon>Fusobacterium</taxon>
    </lineage>
</organism>
<reference evidence="8" key="1">
    <citation type="journal article" date="2018" name="MSphere">
        <title>Fusobacterium Genomics Using MinION and Illumina Sequencing Enables Genome Completion and Correction.</title>
        <authorList>
            <person name="Todd S.M."/>
            <person name="Settlage R.E."/>
            <person name="Lahmers K.K."/>
            <person name="Slade D.J."/>
        </authorList>
    </citation>
    <scope>NUCLEOTIDE SEQUENCE [LARGE SCALE GENOMIC DNA]</scope>
    <source>
        <strain evidence="8">ATCC 27725</strain>
    </source>
</reference>
<proteinExistence type="inferred from homology"/>
<comment type="catalytic activity">
    <reaction evidence="6">
        <text>aldehydo-D-ribose 5-phosphate + D-glyceraldehyde 3-phosphate + L-glutamine = pyridoxal 5'-phosphate + L-glutamate + phosphate + 3 H2O + H(+)</text>
        <dbReference type="Rhea" id="RHEA:31507"/>
        <dbReference type="ChEBI" id="CHEBI:15377"/>
        <dbReference type="ChEBI" id="CHEBI:15378"/>
        <dbReference type="ChEBI" id="CHEBI:29985"/>
        <dbReference type="ChEBI" id="CHEBI:43474"/>
        <dbReference type="ChEBI" id="CHEBI:58273"/>
        <dbReference type="ChEBI" id="CHEBI:58359"/>
        <dbReference type="ChEBI" id="CHEBI:59776"/>
        <dbReference type="ChEBI" id="CHEBI:597326"/>
        <dbReference type="EC" id="4.3.3.6"/>
    </reaction>
</comment>
<keyword evidence="8" id="KW-1185">Reference proteome</keyword>
<dbReference type="RefSeq" id="WP_005952123.1">
    <property type="nucleotide sequence ID" value="NZ_CP028103.1"/>
</dbReference>
<feature type="active site" description="Nucleophile" evidence="6">
    <location>
        <position position="78"/>
    </location>
</feature>
<dbReference type="PROSITE" id="PS51130">
    <property type="entry name" value="PDXT_SNO_2"/>
    <property type="match status" value="1"/>
</dbReference>
<sequence length="192" mass="21343">MKIGILALQGAFLEHKNILDSLKVDNCLVKTKEQLEDIDGIILPGGESTAMGKLLRDFNILEPLKEKIKNGLPVFGTCSGMILLAEKLSNSETVHLGVMGIEVKRNAYGRQLGSFEIEEDFKGINKKVKMVFIRAPYVENIKEGVEILATVNGNITAVREKNMLAVSFHPELTNDTSVHEYFLDIIKNQKNS</sequence>
<keyword evidence="3 6" id="KW-0315">Glutamine amidotransferase</keyword>
<feature type="active site" description="Charge relay system" evidence="6">
    <location>
        <position position="169"/>
    </location>
</feature>
<evidence type="ECO:0000256" key="1">
    <source>
        <dbReference type="ARBA" id="ARBA00008345"/>
    </source>
</evidence>
<evidence type="ECO:0000313" key="7">
    <source>
        <dbReference type="EMBL" id="AVQ29915.1"/>
    </source>
</evidence>
<keyword evidence="6" id="KW-0663">Pyridoxal phosphate</keyword>
<dbReference type="InterPro" id="IPR021196">
    <property type="entry name" value="PdxT/SNO_CS"/>
</dbReference>
<gene>
    <name evidence="6" type="primary">pdxT</name>
    <name evidence="7" type="ORF">C4N18_01240</name>
</gene>
<dbReference type="EC" id="3.5.1.2" evidence="6"/>
<dbReference type="InterPro" id="IPR029062">
    <property type="entry name" value="Class_I_gatase-like"/>
</dbReference>
<evidence type="ECO:0000256" key="4">
    <source>
        <dbReference type="ARBA" id="ARBA00023239"/>
    </source>
</evidence>
<comment type="function">
    <text evidence="6">Catalyzes the hydrolysis of glutamine to glutamate and ammonia as part of the biosynthesis of pyridoxal 5'-phosphate. The resulting ammonia molecule is channeled to the active site of PdxS.</text>
</comment>
<protein>
    <recommendedName>
        <fullName evidence="6">Pyridoxal 5'-phosphate synthase subunit PdxT</fullName>
        <ecNumber evidence="6">4.3.3.6</ecNumber>
    </recommendedName>
    <alternativeName>
        <fullName evidence="6">Pdx2</fullName>
    </alternativeName>
    <alternativeName>
        <fullName evidence="6">Pyridoxal 5'-phosphate synthase glutaminase subunit</fullName>
        <ecNumber evidence="6">3.5.1.2</ecNumber>
    </alternativeName>
</protein>
<dbReference type="HAMAP" id="MF_01615">
    <property type="entry name" value="PdxT"/>
    <property type="match status" value="1"/>
</dbReference>